<dbReference type="KEGG" id="nam:NAMH_1676"/>
<gene>
    <name evidence="1" type="ordered locus">NAMH_1676</name>
</gene>
<dbReference type="eggNOG" id="ENOG5030HXI">
    <property type="taxonomic scope" value="Bacteria"/>
</dbReference>
<dbReference type="InterPro" id="IPR012657">
    <property type="entry name" value="23S_rRNA-intervening_sequence"/>
</dbReference>
<dbReference type="PANTHER" id="PTHR38471:SF2">
    <property type="entry name" value="FOUR HELIX BUNDLE PROTEIN"/>
    <property type="match status" value="1"/>
</dbReference>
<dbReference type="RefSeq" id="WP_015902167.1">
    <property type="nucleotide sequence ID" value="NC_012115.1"/>
</dbReference>
<dbReference type="PANTHER" id="PTHR38471">
    <property type="entry name" value="FOUR HELIX BUNDLE PROTEIN"/>
    <property type="match status" value="1"/>
</dbReference>
<dbReference type="OrthoDB" id="9800370at2"/>
<dbReference type="EMBL" id="CP001279">
    <property type="protein sequence ID" value="ACM93115.1"/>
    <property type="molecule type" value="Genomic_DNA"/>
</dbReference>
<dbReference type="STRING" id="598659.NAMH_1676"/>
<dbReference type="HOGENOM" id="CLU_129874_0_4_7"/>
<name>B9L6R8_NAUPA</name>
<dbReference type="AlphaFoldDB" id="B9L6R8"/>
<sequence>MRNWKDLKIWQNSHQLVLEIYRILNNFPKTEEYGIISQLKRAVVSVPINIVEGHSRNSNKDFLRFVYISRGSLEEVKYLMLLSKELGYIKHQEYANIENKLSEISYMINSFIKFLKNNSKNHNNLTNQNNPNNFNTKDLH</sequence>
<dbReference type="InterPro" id="IPR036583">
    <property type="entry name" value="23S_rRNA_IVS_sf"/>
</dbReference>
<evidence type="ECO:0000313" key="2">
    <source>
        <dbReference type="Proteomes" id="UP000000448"/>
    </source>
</evidence>
<accession>B9L6R8</accession>
<dbReference type="CDD" id="cd16377">
    <property type="entry name" value="23S_rRNA_IVP_like"/>
    <property type="match status" value="1"/>
</dbReference>
<dbReference type="Proteomes" id="UP000000448">
    <property type="component" value="Chromosome"/>
</dbReference>
<dbReference type="Gene3D" id="1.20.1440.60">
    <property type="entry name" value="23S rRNA-intervening sequence"/>
    <property type="match status" value="1"/>
</dbReference>
<evidence type="ECO:0000313" key="1">
    <source>
        <dbReference type="EMBL" id="ACM93115.1"/>
    </source>
</evidence>
<keyword evidence="2" id="KW-1185">Reference proteome</keyword>
<dbReference type="NCBIfam" id="TIGR02436">
    <property type="entry name" value="four helix bundle protein"/>
    <property type="match status" value="1"/>
</dbReference>
<reference evidence="1 2" key="1">
    <citation type="journal article" date="2009" name="PLoS Genet.">
        <title>Adaptations to submarine hydrothermal environments exemplified by the genome of Nautilia profundicola.</title>
        <authorList>
            <person name="Campbell B.J."/>
            <person name="Smith J.L."/>
            <person name="Hanson T.E."/>
            <person name="Klotz M.G."/>
            <person name="Stein L.Y."/>
            <person name="Lee C.K."/>
            <person name="Wu D."/>
            <person name="Robinson J.M."/>
            <person name="Khouri H.M."/>
            <person name="Eisen J.A."/>
            <person name="Cary S.C."/>
        </authorList>
    </citation>
    <scope>NUCLEOTIDE SEQUENCE [LARGE SCALE GENOMIC DNA]</scope>
    <source>
        <strain evidence="2">ATCC BAA-1463 / DSM 18972 / AmH</strain>
    </source>
</reference>
<protein>
    <submittedName>
        <fullName evidence="1">S23 ribosomal</fullName>
    </submittedName>
</protein>
<dbReference type="SUPFAM" id="SSF158446">
    <property type="entry name" value="IVS-encoded protein-like"/>
    <property type="match status" value="1"/>
</dbReference>
<proteinExistence type="predicted"/>
<organism evidence="1 2">
    <name type="scientific">Nautilia profundicola (strain ATCC BAA-1463 / DSM 18972 / AmH)</name>
    <dbReference type="NCBI Taxonomy" id="598659"/>
    <lineage>
        <taxon>Bacteria</taxon>
        <taxon>Pseudomonadati</taxon>
        <taxon>Campylobacterota</taxon>
        <taxon>Epsilonproteobacteria</taxon>
        <taxon>Nautiliales</taxon>
        <taxon>Nautiliaceae</taxon>
        <taxon>Nautilia</taxon>
    </lineage>
</organism>
<dbReference type="Pfam" id="PF05635">
    <property type="entry name" value="23S_rRNA_IVP"/>
    <property type="match status" value="1"/>
</dbReference>